<dbReference type="InterPro" id="IPR011993">
    <property type="entry name" value="PH-like_dom_sf"/>
</dbReference>
<dbReference type="InterPro" id="IPR000299">
    <property type="entry name" value="FERM_domain"/>
</dbReference>
<dbReference type="InterPro" id="IPR014352">
    <property type="entry name" value="FERM/acyl-CoA-bd_prot_sf"/>
</dbReference>
<dbReference type="AlphaFoldDB" id="A0AAV2TUR5"/>
<dbReference type="GO" id="GO:0031032">
    <property type="term" value="P:actomyosin structure organization"/>
    <property type="evidence" value="ECO:0007669"/>
    <property type="project" value="TreeGrafter"/>
</dbReference>
<feature type="compositionally biased region" description="Low complexity" evidence="1">
    <location>
        <begin position="339"/>
        <end position="352"/>
    </location>
</feature>
<comment type="caution">
    <text evidence="3">The sequence shown here is derived from an EMBL/GenBank/DDBJ whole genome shotgun (WGS) entry which is preliminary data.</text>
</comment>
<proteinExistence type="predicted"/>
<dbReference type="GO" id="GO:0005856">
    <property type="term" value="C:cytoskeleton"/>
    <property type="evidence" value="ECO:0007669"/>
    <property type="project" value="TreeGrafter"/>
</dbReference>
<dbReference type="Pfam" id="PF09379">
    <property type="entry name" value="FERM_N"/>
    <property type="match status" value="1"/>
</dbReference>
<dbReference type="SUPFAM" id="SSF47031">
    <property type="entry name" value="Second domain of FERM"/>
    <property type="match status" value="1"/>
</dbReference>
<feature type="domain" description="FERM" evidence="2">
    <location>
        <begin position="40"/>
        <end position="323"/>
    </location>
</feature>
<dbReference type="SUPFAM" id="SSF54236">
    <property type="entry name" value="Ubiquitin-like"/>
    <property type="match status" value="1"/>
</dbReference>
<name>A0AAV2TUR5_CALDB</name>
<dbReference type="Pfam" id="PF09380">
    <property type="entry name" value="FERM_C"/>
    <property type="match status" value="1"/>
</dbReference>
<dbReference type="SMART" id="SM01196">
    <property type="entry name" value="FERM_C"/>
    <property type="match status" value="1"/>
</dbReference>
<dbReference type="InterPro" id="IPR018979">
    <property type="entry name" value="FERM_N"/>
</dbReference>
<sequence>MDIKHAVTEGSYGRRRSLRDAILSPHSLRLFGSSENIETHKRNVQLMDDRCVVVEFTSKTTGRALRNEMCRYLRVLNSASYFGIRYTDENDNSQWMDLDEKVLKQIKDLKDNILRLRVMFYPPDPLEDFKDGTSKHLLYLQLRRDFFIGRLRADSSTAYDLAAYAIQAEHGLKSIPGGFDIVHVPGGMRVLPHVSKVFVKRVQQKLESLLKLSKEEARDEFLRKASTIETYGMEPFQVKDQLGNGLCIGFNHLGISAFKNGQRTDVFEWKNIKYIKQSKKQLIIVIPRGQDFVKLGFKCQGIDEAKMLQRRALACKYFERASDSGRRSQLQFEIDSDCTESSTTDESRSTSTPEFRRREASQPNLLRYIPANQWSMQITNSRLDVPILSSPPLDRSNLNGSSSLRERSRGSLTTEAQAFPVDTNHYLFTRSSINLSKE</sequence>
<accession>A0AAV2TUR5</accession>
<dbReference type="Pfam" id="PF00373">
    <property type="entry name" value="FERM_M"/>
    <property type="match status" value="1"/>
</dbReference>
<dbReference type="InterPro" id="IPR018980">
    <property type="entry name" value="FERM_PH-like_C"/>
</dbReference>
<dbReference type="PROSITE" id="PS50057">
    <property type="entry name" value="FERM_3"/>
    <property type="match status" value="1"/>
</dbReference>
<dbReference type="PANTHER" id="PTHR23280">
    <property type="entry name" value="4.1 G PROTEIN"/>
    <property type="match status" value="1"/>
</dbReference>
<feature type="compositionally biased region" description="Low complexity" evidence="1">
    <location>
        <begin position="393"/>
        <end position="403"/>
    </location>
</feature>
<dbReference type="Gene3D" id="3.10.20.90">
    <property type="entry name" value="Phosphatidylinositol 3-kinase Catalytic Subunit, Chain A, domain 1"/>
    <property type="match status" value="1"/>
</dbReference>
<reference evidence="3" key="1">
    <citation type="submission" date="2024-06" db="EMBL/GenBank/DDBJ databases">
        <authorList>
            <person name="Liu X."/>
            <person name="Lenzi L."/>
            <person name="Haldenby T S."/>
            <person name="Uol C."/>
        </authorList>
    </citation>
    <scope>NUCLEOTIDE SEQUENCE</scope>
</reference>
<dbReference type="Gene3D" id="1.20.80.10">
    <property type="match status" value="1"/>
</dbReference>
<evidence type="ECO:0000313" key="3">
    <source>
        <dbReference type="EMBL" id="CAL5141157.1"/>
    </source>
</evidence>
<dbReference type="Proteomes" id="UP001497525">
    <property type="component" value="Unassembled WGS sequence"/>
</dbReference>
<feature type="region of interest" description="Disordered" evidence="1">
    <location>
        <begin position="333"/>
        <end position="362"/>
    </location>
</feature>
<dbReference type="InterPro" id="IPR035963">
    <property type="entry name" value="FERM_2"/>
</dbReference>
<evidence type="ECO:0000313" key="4">
    <source>
        <dbReference type="Proteomes" id="UP001497525"/>
    </source>
</evidence>
<organism evidence="3 4">
    <name type="scientific">Calicophoron daubneyi</name>
    <name type="common">Rumen fluke</name>
    <name type="synonym">Paramphistomum daubneyi</name>
    <dbReference type="NCBI Taxonomy" id="300641"/>
    <lineage>
        <taxon>Eukaryota</taxon>
        <taxon>Metazoa</taxon>
        <taxon>Spiralia</taxon>
        <taxon>Lophotrochozoa</taxon>
        <taxon>Platyhelminthes</taxon>
        <taxon>Trematoda</taxon>
        <taxon>Digenea</taxon>
        <taxon>Plagiorchiida</taxon>
        <taxon>Pronocephalata</taxon>
        <taxon>Paramphistomoidea</taxon>
        <taxon>Paramphistomidae</taxon>
        <taxon>Calicophoron</taxon>
    </lineage>
</organism>
<dbReference type="CDD" id="cd14473">
    <property type="entry name" value="FERM_B-lobe"/>
    <property type="match status" value="1"/>
</dbReference>
<protein>
    <recommendedName>
        <fullName evidence="2">FERM domain-containing protein</fullName>
    </recommendedName>
</protein>
<dbReference type="SMART" id="SM00295">
    <property type="entry name" value="B41"/>
    <property type="match status" value="1"/>
</dbReference>
<dbReference type="EMBL" id="CAXLJL010000822">
    <property type="protein sequence ID" value="CAL5141157.1"/>
    <property type="molecule type" value="Genomic_DNA"/>
</dbReference>
<evidence type="ECO:0000256" key="1">
    <source>
        <dbReference type="SAM" id="MobiDB-lite"/>
    </source>
</evidence>
<dbReference type="InterPro" id="IPR019749">
    <property type="entry name" value="Band_41_domain"/>
</dbReference>
<dbReference type="Gene3D" id="2.30.29.30">
    <property type="entry name" value="Pleckstrin-homology domain (PH domain)/Phosphotyrosine-binding domain (PTB)"/>
    <property type="match status" value="1"/>
</dbReference>
<dbReference type="SUPFAM" id="SSF50729">
    <property type="entry name" value="PH domain-like"/>
    <property type="match status" value="1"/>
</dbReference>
<dbReference type="InterPro" id="IPR019748">
    <property type="entry name" value="FERM_central"/>
</dbReference>
<dbReference type="PANTHER" id="PTHR23280:SF32">
    <property type="entry name" value="FI22325P1"/>
    <property type="match status" value="1"/>
</dbReference>
<feature type="region of interest" description="Disordered" evidence="1">
    <location>
        <begin position="389"/>
        <end position="416"/>
    </location>
</feature>
<dbReference type="InterPro" id="IPR029071">
    <property type="entry name" value="Ubiquitin-like_domsf"/>
</dbReference>
<evidence type="ECO:0000259" key="2">
    <source>
        <dbReference type="PROSITE" id="PS50057"/>
    </source>
</evidence>
<dbReference type="PRINTS" id="PR00935">
    <property type="entry name" value="BAND41"/>
</dbReference>
<gene>
    <name evidence="3" type="ORF">CDAUBV1_LOCUS16425</name>
</gene>